<gene>
    <name evidence="10" type="primary">NCAS0B04280</name>
    <name evidence="10" type="ordered locus">NCAS_0B04280</name>
</gene>
<dbReference type="Pfam" id="PF00443">
    <property type="entry name" value="UCH"/>
    <property type="match status" value="1"/>
</dbReference>
<name>G0VAI7_NAUCA</name>
<proteinExistence type="inferred from homology"/>
<dbReference type="InterPro" id="IPR050185">
    <property type="entry name" value="Ub_carboxyl-term_hydrolase"/>
</dbReference>
<dbReference type="InterPro" id="IPR028889">
    <property type="entry name" value="USP"/>
</dbReference>
<dbReference type="GeneID" id="96902071"/>
<dbReference type="GO" id="GO:0004843">
    <property type="term" value="F:cysteine-type deubiquitinase activity"/>
    <property type="evidence" value="ECO:0007669"/>
    <property type="project" value="UniProtKB-UniRule"/>
</dbReference>
<dbReference type="InterPro" id="IPR001394">
    <property type="entry name" value="Peptidase_C19_UCH"/>
</dbReference>
<comment type="catalytic activity">
    <reaction evidence="1 7">
        <text>Thiol-dependent hydrolysis of ester, thioester, amide, peptide and isopeptide bonds formed by the C-terminal Gly of ubiquitin (a 76-residue protein attached to proteins as an intracellular targeting signal).</text>
        <dbReference type="EC" id="3.4.19.12"/>
    </reaction>
</comment>
<dbReference type="GO" id="GO:0010995">
    <property type="term" value="P:free ubiquitin chain depolymerization"/>
    <property type="evidence" value="ECO:0007669"/>
    <property type="project" value="EnsemblFungi"/>
</dbReference>
<dbReference type="Proteomes" id="UP000001640">
    <property type="component" value="Chromosome 2"/>
</dbReference>
<dbReference type="InterPro" id="IPR018200">
    <property type="entry name" value="USP_CS"/>
</dbReference>
<comment type="similarity">
    <text evidence="2 7">Belongs to the peptidase C19 family.</text>
</comment>
<sequence>MTLNNGSQKHCSSIQDLTQVAENFTNKKEQNGKDMGALLEECIDLLSNYKKECKQIKSARVEYNGKEDDSFKLFESAYVYYKIIHLIILSKIPNLNEFKSIKGNERKKSKDQELMQIYNTLVNTLLNDDMISDIKAHIKENSLQKDTRKAKGKQELFSMKNGSLISSYQLKQLLYGKNDNTSVLLIDIRPRLEFSKSHIKHEEIICVEPISFKDSYSDEEVAKKSLITSPNEEIDLFNKRNEFEFIILYTNDKEKAYYNQQMVFLEILLTHSFAKPLDSWKTKVLILENGISSWSLNDGPVESTRTNIPKDGETNANKDINKEDSVYINGNTSGLSLQTFPKAVPGISATMDNTMKDMMSSSSSPDYSIRQKQQSPFIELKRTSSFKNFFSNFKSSSSADISKGTFTPSNHYSSPTSAIDLTPSASQINFNTQKSLYPEAPNLEKNETLTEVSYVSPLNQNIRPINARAVAPLSRSLSGSTRGIPTGGIHQKEKFHAGMTLNGNSTDYNISKSEIFDSNNRSEMMPSSSLPPISPTKTGIPNKSALHTNDKMLDLDFIVGLQNIGNSCYLNCIIQCLLGTHELTKIFLNNFYERHINLNSKLGSKGVLAKYFARLIHLMHNHANPKLKNNYVRPAQFKMAVGSVNTLFKNCSQQDCQEFCQFLLDGLHEDLNQCGSNPPLKELSSAAEKNREKLSLRIASSIEWERFLTTDFSVIVDLFQGQYASRLQCEVCKHTSTTYQPFSVLSVPIPRVPKGVKVNILDCFKDFTKLELLDTDEQWLCPTCKKKQRSTKKLTITRLPRNLIIHLKRFDNNLNKNNNFIDYPFILDLTQFWVDDFDGKLPPGVRDELPKRGQIPPFKYKLYGVASHFGSLYGGHYTAYVDKGPKHGWYYFDDTNYRSIKNKNEPITSSAYLLFYHRIYDL</sequence>
<dbReference type="FunFam" id="3.90.70.10:FF:000115">
    <property type="entry name" value="DOA4p Ubiquitin hydrolase"/>
    <property type="match status" value="1"/>
</dbReference>
<keyword evidence="3 7" id="KW-0645">Protease</keyword>
<evidence type="ECO:0000256" key="5">
    <source>
        <dbReference type="ARBA" id="ARBA00022801"/>
    </source>
</evidence>
<evidence type="ECO:0000256" key="3">
    <source>
        <dbReference type="ARBA" id="ARBA00022670"/>
    </source>
</evidence>
<dbReference type="GO" id="GO:0070676">
    <property type="term" value="P:intralumenal vesicle formation"/>
    <property type="evidence" value="ECO:0007669"/>
    <property type="project" value="EnsemblFungi"/>
</dbReference>
<dbReference type="PROSITE" id="PS50235">
    <property type="entry name" value="USP_3"/>
    <property type="match status" value="1"/>
</dbReference>
<evidence type="ECO:0000256" key="4">
    <source>
        <dbReference type="ARBA" id="ARBA00022786"/>
    </source>
</evidence>
<dbReference type="InterPro" id="IPR001763">
    <property type="entry name" value="Rhodanese-like_dom"/>
</dbReference>
<dbReference type="PROSITE" id="PS50206">
    <property type="entry name" value="RHODANESE_3"/>
    <property type="match status" value="1"/>
</dbReference>
<dbReference type="eggNOG" id="KOG1868">
    <property type="taxonomic scope" value="Eukaryota"/>
</dbReference>
<dbReference type="GO" id="GO:0006275">
    <property type="term" value="P:regulation of DNA replication"/>
    <property type="evidence" value="ECO:0007669"/>
    <property type="project" value="EnsemblFungi"/>
</dbReference>
<keyword evidence="4 7" id="KW-0833">Ubl conjugation pathway</keyword>
<keyword evidence="6 7" id="KW-0788">Thiol protease</keyword>
<reference key="2">
    <citation type="submission" date="2011-08" db="EMBL/GenBank/DDBJ databases">
        <title>Genome sequence of Naumovozyma castellii.</title>
        <authorList>
            <person name="Gordon J.L."/>
            <person name="Armisen D."/>
            <person name="Proux-Wera E."/>
            <person name="OhEigeartaigh S.S."/>
            <person name="Byrne K.P."/>
            <person name="Wolfe K.H."/>
        </authorList>
    </citation>
    <scope>NUCLEOTIDE SEQUENCE</scope>
    <source>
        <strain>Type strain:CBS 4309</strain>
    </source>
</reference>
<dbReference type="OrthoDB" id="292964at2759"/>
<feature type="domain" description="USP" evidence="9">
    <location>
        <begin position="559"/>
        <end position="919"/>
    </location>
</feature>
<dbReference type="FunCoup" id="G0VAI7">
    <property type="interactions" value="163"/>
</dbReference>
<dbReference type="SMART" id="SM00450">
    <property type="entry name" value="RHOD"/>
    <property type="match status" value="1"/>
</dbReference>
<dbReference type="SUPFAM" id="SSF54001">
    <property type="entry name" value="Cysteine proteinases"/>
    <property type="match status" value="1"/>
</dbReference>
<dbReference type="AlphaFoldDB" id="G0VAI7"/>
<keyword evidence="11" id="KW-1185">Reference proteome</keyword>
<dbReference type="GO" id="GO:1904669">
    <property type="term" value="P:ATP export"/>
    <property type="evidence" value="ECO:0007669"/>
    <property type="project" value="EnsemblFungi"/>
</dbReference>
<dbReference type="GO" id="GO:0043162">
    <property type="term" value="P:ubiquitin-dependent protein catabolic process via the multivesicular body sorting pathway"/>
    <property type="evidence" value="ECO:0007669"/>
    <property type="project" value="EnsemblFungi"/>
</dbReference>
<dbReference type="EC" id="3.4.19.12" evidence="7"/>
<dbReference type="GO" id="GO:0000502">
    <property type="term" value="C:proteasome complex"/>
    <property type="evidence" value="ECO:0007669"/>
    <property type="project" value="EnsemblFungi"/>
</dbReference>
<dbReference type="HOGENOM" id="CLU_005922_1_0_1"/>
<dbReference type="EMBL" id="HE576753">
    <property type="protein sequence ID" value="CCC68512.1"/>
    <property type="molecule type" value="Genomic_DNA"/>
</dbReference>
<dbReference type="PROSITE" id="PS00973">
    <property type="entry name" value="USP_2"/>
    <property type="match status" value="1"/>
</dbReference>
<evidence type="ECO:0000256" key="2">
    <source>
        <dbReference type="ARBA" id="ARBA00009085"/>
    </source>
</evidence>
<dbReference type="InterPro" id="IPR036873">
    <property type="entry name" value="Rhodanese-like_dom_sf"/>
</dbReference>
<dbReference type="OMA" id="SIEWERY"/>
<dbReference type="MEROPS" id="C19.005"/>
<dbReference type="STRING" id="1064592.G0VAI7"/>
<reference evidence="10 11" key="1">
    <citation type="journal article" date="2011" name="Proc. Natl. Acad. Sci. U.S.A.">
        <title>Evolutionary erosion of yeast sex chromosomes by mating-type switching accidents.</title>
        <authorList>
            <person name="Gordon J.L."/>
            <person name="Armisen D."/>
            <person name="Proux-Wera E."/>
            <person name="Oheigeartaigh S.S."/>
            <person name="Byrne K.P."/>
            <person name="Wolfe K.H."/>
        </authorList>
    </citation>
    <scope>NUCLEOTIDE SEQUENCE [LARGE SCALE GENOMIC DNA]</scope>
    <source>
        <strain evidence="11">ATCC 76901 / BCRC 22586 / CBS 4309 / NBRC 1992 / NRRL Y-12630</strain>
    </source>
</reference>
<dbReference type="GO" id="GO:0006897">
    <property type="term" value="P:endocytosis"/>
    <property type="evidence" value="ECO:0007669"/>
    <property type="project" value="EnsemblFungi"/>
</dbReference>
<dbReference type="InParanoid" id="G0VAI7"/>
<dbReference type="GO" id="GO:0010008">
    <property type="term" value="C:endosome membrane"/>
    <property type="evidence" value="ECO:0007669"/>
    <property type="project" value="GOC"/>
</dbReference>
<dbReference type="KEGG" id="ncs:NCAS_0B04280"/>
<accession>G0VAI7</accession>
<dbReference type="InterPro" id="IPR038765">
    <property type="entry name" value="Papain-like_cys_pep_sf"/>
</dbReference>
<dbReference type="RefSeq" id="XP_003674885.1">
    <property type="nucleotide sequence ID" value="XM_003674837.1"/>
</dbReference>
<feature type="domain" description="Rhodanese" evidence="8">
    <location>
        <begin position="179"/>
        <end position="303"/>
    </location>
</feature>
<dbReference type="CDD" id="cd02674">
    <property type="entry name" value="Peptidase_C19R"/>
    <property type="match status" value="1"/>
</dbReference>
<dbReference type="PANTHER" id="PTHR21646:SF95">
    <property type="entry name" value="UBIQUITIN CARBOXYL-TERMINAL HYDROLASE 4-RELATED"/>
    <property type="match status" value="1"/>
</dbReference>
<evidence type="ECO:0000313" key="10">
    <source>
        <dbReference type="EMBL" id="CCC68512.1"/>
    </source>
</evidence>
<protein>
    <recommendedName>
        <fullName evidence="7">Ubiquitin carboxyl-terminal hydrolase</fullName>
        <ecNumber evidence="7">3.4.19.12</ecNumber>
    </recommendedName>
</protein>
<dbReference type="GO" id="GO:0016579">
    <property type="term" value="P:protein deubiquitination"/>
    <property type="evidence" value="ECO:0007669"/>
    <property type="project" value="InterPro"/>
</dbReference>
<evidence type="ECO:0000256" key="7">
    <source>
        <dbReference type="RuleBase" id="RU366025"/>
    </source>
</evidence>
<dbReference type="SUPFAM" id="SSF52821">
    <property type="entry name" value="Rhodanese/Cell cycle control phosphatase"/>
    <property type="match status" value="1"/>
</dbReference>
<evidence type="ECO:0000259" key="9">
    <source>
        <dbReference type="PROSITE" id="PS50235"/>
    </source>
</evidence>
<dbReference type="PANTHER" id="PTHR21646">
    <property type="entry name" value="UBIQUITIN CARBOXYL-TERMINAL HYDROLASE"/>
    <property type="match status" value="1"/>
</dbReference>
<evidence type="ECO:0000256" key="6">
    <source>
        <dbReference type="ARBA" id="ARBA00022807"/>
    </source>
</evidence>
<evidence type="ECO:0000259" key="8">
    <source>
        <dbReference type="PROSITE" id="PS50206"/>
    </source>
</evidence>
<evidence type="ECO:0000256" key="1">
    <source>
        <dbReference type="ARBA" id="ARBA00000707"/>
    </source>
</evidence>
<dbReference type="Gene3D" id="3.90.70.10">
    <property type="entry name" value="Cysteine proteinases"/>
    <property type="match status" value="1"/>
</dbReference>
<keyword evidence="5 7" id="KW-0378">Hydrolase</keyword>
<organism evidence="10 11">
    <name type="scientific">Naumovozyma castellii</name>
    <name type="common">Yeast</name>
    <name type="synonym">Saccharomyces castellii</name>
    <dbReference type="NCBI Taxonomy" id="27288"/>
    <lineage>
        <taxon>Eukaryota</taxon>
        <taxon>Fungi</taxon>
        <taxon>Dikarya</taxon>
        <taxon>Ascomycota</taxon>
        <taxon>Saccharomycotina</taxon>
        <taxon>Saccharomycetes</taxon>
        <taxon>Saccharomycetales</taxon>
        <taxon>Saccharomycetaceae</taxon>
        <taxon>Naumovozyma</taxon>
    </lineage>
</organism>
<dbReference type="Gene3D" id="3.40.250.10">
    <property type="entry name" value="Rhodanese-like domain"/>
    <property type="match status" value="1"/>
</dbReference>
<evidence type="ECO:0000313" key="11">
    <source>
        <dbReference type="Proteomes" id="UP000001640"/>
    </source>
</evidence>
<dbReference type="PROSITE" id="PS00972">
    <property type="entry name" value="USP_1"/>
    <property type="match status" value="1"/>
</dbReference>
<dbReference type="Pfam" id="PF00581">
    <property type="entry name" value="Rhodanese"/>
    <property type="match status" value="1"/>
</dbReference>